<evidence type="ECO:0000256" key="1">
    <source>
        <dbReference type="ARBA" id="ARBA00023015"/>
    </source>
</evidence>
<dbReference type="EMBL" id="FOGJ01000021">
    <property type="protein sequence ID" value="SES16112.1"/>
    <property type="molecule type" value="Genomic_DNA"/>
</dbReference>
<dbReference type="InterPro" id="IPR009057">
    <property type="entry name" value="Homeodomain-like_sf"/>
</dbReference>
<dbReference type="PROSITE" id="PS00041">
    <property type="entry name" value="HTH_ARAC_FAMILY_1"/>
    <property type="match status" value="1"/>
</dbReference>
<evidence type="ECO:0000256" key="2">
    <source>
        <dbReference type="ARBA" id="ARBA00023125"/>
    </source>
</evidence>
<dbReference type="InterPro" id="IPR018060">
    <property type="entry name" value="HTH_AraC"/>
</dbReference>
<dbReference type="SUPFAM" id="SSF46689">
    <property type="entry name" value="Homeodomain-like"/>
    <property type="match status" value="1"/>
</dbReference>
<dbReference type="SMART" id="SM00342">
    <property type="entry name" value="HTH_ARAC"/>
    <property type="match status" value="1"/>
</dbReference>
<dbReference type="Gene3D" id="1.10.10.60">
    <property type="entry name" value="Homeodomain-like"/>
    <property type="match status" value="2"/>
</dbReference>
<keyword evidence="4" id="KW-1133">Transmembrane helix</keyword>
<keyword evidence="3" id="KW-0804">Transcription</keyword>
<feature type="transmembrane region" description="Helical" evidence="4">
    <location>
        <begin position="285"/>
        <end position="306"/>
    </location>
</feature>
<evidence type="ECO:0000256" key="4">
    <source>
        <dbReference type="SAM" id="Phobius"/>
    </source>
</evidence>
<reference evidence="6 7" key="1">
    <citation type="submission" date="2016-10" db="EMBL/GenBank/DDBJ databases">
        <authorList>
            <person name="de Groot N.N."/>
        </authorList>
    </citation>
    <scope>NUCLEOTIDE SEQUENCE [LARGE SCALE GENOMIC DNA]</scope>
    <source>
        <strain evidence="6 7">AR40</strain>
    </source>
</reference>
<dbReference type="AlphaFoldDB" id="A0A1H9V358"/>
<sequence>MIAQVFKYLKHRPILRRWIVIGLTIICLTGLMLIASALFMVRKLYIKEQTLQENVADENMALLDNSFEEVVLGAQTLISNDLVTAASRKGDETVEDRMRLSDISRLINEYMAVHTSFSKMYLIFPKADFGVLTELEYIHIKDNLRMLSGIDLQAQDSDKLFSDNLYSAFKIIGRGADKQLYYSMATQYKTPLEDQDAVLLIRLDLSELRSRIDSGYTFFLIADDGEYIKIGSEEFSDEFISQCISCQAKETVDGRIIYPHNRNSFGIKLVSVMDRSIALGQIRPFILGVIVYGIALILIAAGLSVYCLRRQYRPIEEIISFMEKNEVVSSKDRTRDNDEFKQIENGIDRSIRMLQKSSKDYFEYINDNATRLIKLLNDGIDILEPGNKDDYRYLVVSYDIDNPTGEPFEQKDRDMVWFIIHNVSEELLGKENLLISGGLAHWFYNIIELDGVDDITLGDLTSKLNSVCTFIREKYDIALVSNISDIHHGKKGLIKGNSEAMLVREYRIYVGQLPYVAYYKELSLDDDAKAILTSWDQMEQIQNMYRMHRGIEAQGMLDNMVGKAVKNTIKNTIKTNDIQNPSMENSGKSTNIAEKARQYVDTYYADKNMNVNSIADELGVNNSYLSRTFKQVYGSGMLEYINNVRLDKAKELMEEGFTVKDAADKVGFATPRPLIRCFREKYGTTPGDYYKYK</sequence>
<dbReference type="Proteomes" id="UP000182584">
    <property type="component" value="Unassembled WGS sequence"/>
</dbReference>
<keyword evidence="1" id="KW-0805">Transcription regulation</keyword>
<dbReference type="PANTHER" id="PTHR43280:SF2">
    <property type="entry name" value="HTH-TYPE TRANSCRIPTIONAL REGULATOR EXSA"/>
    <property type="match status" value="1"/>
</dbReference>
<feature type="domain" description="HTH araC/xylS-type" evidence="5">
    <location>
        <begin position="594"/>
        <end position="692"/>
    </location>
</feature>
<dbReference type="GO" id="GO:0043565">
    <property type="term" value="F:sequence-specific DNA binding"/>
    <property type="evidence" value="ECO:0007669"/>
    <property type="project" value="InterPro"/>
</dbReference>
<dbReference type="RefSeq" id="WP_081357146.1">
    <property type="nucleotide sequence ID" value="NZ_FOGJ01000021.1"/>
</dbReference>
<keyword evidence="4" id="KW-0472">Membrane</keyword>
<evidence type="ECO:0000259" key="5">
    <source>
        <dbReference type="PROSITE" id="PS01124"/>
    </source>
</evidence>
<name>A0A1H9V358_BUTFI</name>
<gene>
    <name evidence="6" type="ORF">SAMN04487884_12112</name>
</gene>
<dbReference type="PANTHER" id="PTHR43280">
    <property type="entry name" value="ARAC-FAMILY TRANSCRIPTIONAL REGULATOR"/>
    <property type="match status" value="1"/>
</dbReference>
<dbReference type="PROSITE" id="PS01124">
    <property type="entry name" value="HTH_ARAC_FAMILY_2"/>
    <property type="match status" value="1"/>
</dbReference>
<evidence type="ECO:0000313" key="7">
    <source>
        <dbReference type="Proteomes" id="UP000182584"/>
    </source>
</evidence>
<protein>
    <submittedName>
        <fullName evidence="6">Helix-turn-helix domain-containing protein</fullName>
    </submittedName>
</protein>
<proteinExistence type="predicted"/>
<keyword evidence="4" id="KW-0812">Transmembrane</keyword>
<organism evidence="6 7">
    <name type="scientific">Butyrivibrio fibrisolvens</name>
    <dbReference type="NCBI Taxonomy" id="831"/>
    <lineage>
        <taxon>Bacteria</taxon>
        <taxon>Bacillati</taxon>
        <taxon>Bacillota</taxon>
        <taxon>Clostridia</taxon>
        <taxon>Lachnospirales</taxon>
        <taxon>Lachnospiraceae</taxon>
        <taxon>Butyrivibrio</taxon>
    </lineage>
</organism>
<evidence type="ECO:0000313" key="6">
    <source>
        <dbReference type="EMBL" id="SES16112.1"/>
    </source>
</evidence>
<dbReference type="GO" id="GO:0003700">
    <property type="term" value="F:DNA-binding transcription factor activity"/>
    <property type="evidence" value="ECO:0007669"/>
    <property type="project" value="InterPro"/>
</dbReference>
<dbReference type="Pfam" id="PF12833">
    <property type="entry name" value="HTH_18"/>
    <property type="match status" value="1"/>
</dbReference>
<keyword evidence="2" id="KW-0238">DNA-binding</keyword>
<evidence type="ECO:0000256" key="3">
    <source>
        <dbReference type="ARBA" id="ARBA00023163"/>
    </source>
</evidence>
<dbReference type="OrthoDB" id="2515823at2"/>
<feature type="transmembrane region" description="Helical" evidence="4">
    <location>
        <begin position="18"/>
        <end position="41"/>
    </location>
</feature>
<dbReference type="InterPro" id="IPR018062">
    <property type="entry name" value="HTH_AraC-typ_CS"/>
</dbReference>
<accession>A0A1H9V358</accession>